<dbReference type="InterPro" id="IPR011993">
    <property type="entry name" value="PH-like_dom_sf"/>
</dbReference>
<dbReference type="GO" id="GO:0032541">
    <property type="term" value="C:cortical endoplasmic reticulum"/>
    <property type="evidence" value="ECO:0007669"/>
    <property type="project" value="TreeGrafter"/>
</dbReference>
<dbReference type="GO" id="GO:0005739">
    <property type="term" value="C:mitochondrion"/>
    <property type="evidence" value="ECO:0007669"/>
    <property type="project" value="TreeGrafter"/>
</dbReference>
<dbReference type="KEGG" id="asau:88173224"/>
<comment type="similarity">
    <text evidence="2">Belongs to the YSP2 family.</text>
</comment>
<proteinExistence type="inferred from homology"/>
<dbReference type="AlphaFoldDB" id="A0AAX4H9C2"/>
<feature type="compositionally biased region" description="Polar residues" evidence="6">
    <location>
        <begin position="400"/>
        <end position="414"/>
    </location>
</feature>
<evidence type="ECO:0000256" key="7">
    <source>
        <dbReference type="SAM" id="Phobius"/>
    </source>
</evidence>
<dbReference type="PANTHER" id="PTHR23319:SF36">
    <property type="entry name" value="MEMBRANE-ANCHORED LIPID-BINDING PROTEIN LAM4-RELATED"/>
    <property type="match status" value="1"/>
</dbReference>
<dbReference type="PROSITE" id="PS51778">
    <property type="entry name" value="VAST"/>
    <property type="match status" value="1"/>
</dbReference>
<gene>
    <name evidence="9" type="ORF">PUMCH_002159</name>
</gene>
<dbReference type="GO" id="GO:0032366">
    <property type="term" value="P:intracellular sterol transport"/>
    <property type="evidence" value="ECO:0007669"/>
    <property type="project" value="TreeGrafter"/>
</dbReference>
<dbReference type="InterPro" id="IPR004182">
    <property type="entry name" value="GRAM"/>
</dbReference>
<keyword evidence="3 7" id="KW-0812">Transmembrane</keyword>
<dbReference type="GO" id="GO:0032934">
    <property type="term" value="F:sterol binding"/>
    <property type="evidence" value="ECO:0007669"/>
    <property type="project" value="TreeGrafter"/>
</dbReference>
<accession>A0AAX4H9C2</accession>
<feature type="compositionally biased region" description="Basic and acidic residues" evidence="6">
    <location>
        <begin position="231"/>
        <end position="241"/>
    </location>
</feature>
<organism evidence="9 10">
    <name type="scientific">Australozyma saopauloensis</name>
    <dbReference type="NCBI Taxonomy" id="291208"/>
    <lineage>
        <taxon>Eukaryota</taxon>
        <taxon>Fungi</taxon>
        <taxon>Dikarya</taxon>
        <taxon>Ascomycota</taxon>
        <taxon>Saccharomycotina</taxon>
        <taxon>Pichiomycetes</taxon>
        <taxon>Metschnikowiaceae</taxon>
        <taxon>Australozyma</taxon>
    </lineage>
</organism>
<feature type="region of interest" description="Disordered" evidence="6">
    <location>
        <begin position="1"/>
        <end position="35"/>
    </location>
</feature>
<dbReference type="GO" id="GO:0005789">
    <property type="term" value="C:endoplasmic reticulum membrane"/>
    <property type="evidence" value="ECO:0007669"/>
    <property type="project" value="TreeGrafter"/>
</dbReference>
<feature type="compositionally biased region" description="Basic and acidic residues" evidence="6">
    <location>
        <begin position="460"/>
        <end position="474"/>
    </location>
</feature>
<evidence type="ECO:0000313" key="9">
    <source>
        <dbReference type="EMBL" id="WPK24864.1"/>
    </source>
</evidence>
<dbReference type="Pfam" id="PF16016">
    <property type="entry name" value="VASt"/>
    <property type="match status" value="1"/>
</dbReference>
<evidence type="ECO:0000256" key="6">
    <source>
        <dbReference type="SAM" id="MobiDB-lite"/>
    </source>
</evidence>
<evidence type="ECO:0000259" key="8">
    <source>
        <dbReference type="PROSITE" id="PS51778"/>
    </source>
</evidence>
<evidence type="ECO:0000256" key="1">
    <source>
        <dbReference type="ARBA" id="ARBA00004167"/>
    </source>
</evidence>
<keyword evidence="4 7" id="KW-1133">Transmembrane helix</keyword>
<protein>
    <recommendedName>
        <fullName evidence="8">VASt domain-containing protein</fullName>
    </recommendedName>
</protein>
<feature type="domain" description="VASt" evidence="8">
    <location>
        <begin position="525"/>
        <end position="695"/>
    </location>
</feature>
<feature type="compositionally biased region" description="Basic and acidic residues" evidence="6">
    <location>
        <begin position="490"/>
        <end position="499"/>
    </location>
</feature>
<feature type="region of interest" description="Disordered" evidence="6">
    <location>
        <begin position="455"/>
        <end position="524"/>
    </location>
</feature>
<dbReference type="Gene3D" id="2.30.29.30">
    <property type="entry name" value="Pleckstrin-homology domain (PH domain)/Phosphotyrosine-binding domain (PTB)"/>
    <property type="match status" value="1"/>
</dbReference>
<dbReference type="RefSeq" id="XP_062877247.1">
    <property type="nucleotide sequence ID" value="XM_063021177.1"/>
</dbReference>
<dbReference type="InterPro" id="IPR051482">
    <property type="entry name" value="Cholesterol_transport"/>
</dbReference>
<evidence type="ECO:0000256" key="4">
    <source>
        <dbReference type="ARBA" id="ARBA00022989"/>
    </source>
</evidence>
<feature type="compositionally biased region" description="Low complexity" evidence="6">
    <location>
        <begin position="196"/>
        <end position="206"/>
    </location>
</feature>
<evidence type="ECO:0000256" key="3">
    <source>
        <dbReference type="ARBA" id="ARBA00022692"/>
    </source>
</evidence>
<comment type="subcellular location">
    <subcellularLocation>
        <location evidence="1">Membrane</location>
        <topology evidence="1">Single-pass membrane protein</topology>
    </subcellularLocation>
</comment>
<dbReference type="Pfam" id="PF02893">
    <property type="entry name" value="GRAM"/>
    <property type="match status" value="1"/>
</dbReference>
<evidence type="ECO:0000256" key="5">
    <source>
        <dbReference type="ARBA" id="ARBA00023136"/>
    </source>
</evidence>
<dbReference type="GO" id="GO:0140268">
    <property type="term" value="C:endoplasmic reticulum-plasma membrane contact site"/>
    <property type="evidence" value="ECO:0007669"/>
    <property type="project" value="TreeGrafter"/>
</dbReference>
<name>A0AAX4H9C2_9ASCO</name>
<dbReference type="SMART" id="SM00568">
    <property type="entry name" value="GRAM"/>
    <property type="match status" value="1"/>
</dbReference>
<sequence>MSHLHTPGSSSASNDNRRASYQELPPQLAANKAEMRRHSKLLAQSGRIDPNKSTELLKLESNGLISSLLSVAQNAATIIGKLDKSSETLQLGSNLSKKLDFSIGAPTRRPLAPNLPSVLTITGAELDATLSAHSNPQEGADSLSKRQSSLLASNVHFEPLNHSPINTLGNGDLSLLHFEKKQPLERAKLPDHKSATTEAITSTTDDTLNRKPTVTSNKKVSRRKSIASSTDDAKVSMESSDIDKQSVHSTSLLFDDDEGSGESENAFGATKKKAQEFKSVFKTIPPQEKLVATFSCALSKEILVQGKFYLSQNYICFNSNILGWVTNLVIPLQEVIQIEKKSTVLVFPNGMVITTLHQKYVFATFHARDAVFDLITKVWKKSLQNDRAVKKAPKKKQRITSRANSNRKLVTETSEWSDDEGLFSDPDDDLNLLPLSDLSSDDDNDNVMTRNLAKKKTKTIKSDEVSDHESHTLDFEVDVDAEGSSIDTEDLPKRSKKGADSSFKGFSNPGPAKHSPTSFEHQKSNSDVHIIDQKFNAPLGVVFSMLYGPDNSFYVKSLEAQKNFDISKEKITELSNEQKDRVYSYTKPLSGPIGPKQTKCNITESLETCDFDSYCEVLQITQTPDVPLGNSFKIKTVLYFTWAENNSTKMTVYTSIEWSAKSWIKGAIEKGSIDGQKQSMKALSQSITDALASSESSSLGHKKKRRLATANNIPQVDHKEEVTEENAPSTLLDVILQLMEKIGALLGVNVPMLSTTALGGVVLLLISLLYTSLLMWMTRGKPGVVLGRGAGSNMIEINGRPFNLVPTAETYLSDSETRKEIESKMWDWIISRTGGDLNVSKKMNRIDLPGSDQAGFEEIVGLTRKRLDEVYFNLL</sequence>
<feature type="region of interest" description="Disordered" evidence="6">
    <location>
        <begin position="390"/>
        <end position="422"/>
    </location>
</feature>
<evidence type="ECO:0000313" key="10">
    <source>
        <dbReference type="Proteomes" id="UP001338582"/>
    </source>
</evidence>
<dbReference type="PANTHER" id="PTHR23319">
    <property type="entry name" value="GRAM DOMAIN CONTAINING 1B, ISOFORM E"/>
    <property type="match status" value="1"/>
</dbReference>
<feature type="compositionally biased region" description="Basic residues" evidence="6">
    <location>
        <begin position="390"/>
        <end position="399"/>
    </location>
</feature>
<dbReference type="Proteomes" id="UP001338582">
    <property type="component" value="Chromosome 2"/>
</dbReference>
<dbReference type="InterPro" id="IPR031968">
    <property type="entry name" value="VASt"/>
</dbReference>
<dbReference type="GO" id="GO:0005886">
    <property type="term" value="C:plasma membrane"/>
    <property type="evidence" value="ECO:0007669"/>
    <property type="project" value="TreeGrafter"/>
</dbReference>
<feature type="transmembrane region" description="Helical" evidence="7">
    <location>
        <begin position="757"/>
        <end position="778"/>
    </location>
</feature>
<dbReference type="GO" id="GO:0120015">
    <property type="term" value="F:sterol transfer activity"/>
    <property type="evidence" value="ECO:0007669"/>
    <property type="project" value="TreeGrafter"/>
</dbReference>
<keyword evidence="5 7" id="KW-0472">Membrane</keyword>
<feature type="region of interest" description="Disordered" evidence="6">
    <location>
        <begin position="188"/>
        <end position="241"/>
    </location>
</feature>
<dbReference type="GeneID" id="88173224"/>
<reference evidence="9 10" key="1">
    <citation type="submission" date="2023-10" db="EMBL/GenBank/DDBJ databases">
        <title>Draft Genome Sequence of Candida saopaulonensis from a very Premature Infant with Sepsis.</title>
        <authorList>
            <person name="Ning Y."/>
            <person name="Dai R."/>
            <person name="Xiao M."/>
            <person name="Xu Y."/>
            <person name="Yan Q."/>
            <person name="Zhang L."/>
        </authorList>
    </citation>
    <scope>NUCLEOTIDE SEQUENCE [LARGE SCALE GENOMIC DNA]</scope>
    <source>
        <strain evidence="9 10">19XY460</strain>
    </source>
</reference>
<dbReference type="EMBL" id="CP138895">
    <property type="protein sequence ID" value="WPK24864.1"/>
    <property type="molecule type" value="Genomic_DNA"/>
</dbReference>
<evidence type="ECO:0000256" key="2">
    <source>
        <dbReference type="ARBA" id="ARBA00006582"/>
    </source>
</evidence>
<keyword evidence="10" id="KW-1185">Reference proteome</keyword>
<dbReference type="CDD" id="cd13220">
    <property type="entry name" value="PH-GRAM_GRAMDC"/>
    <property type="match status" value="1"/>
</dbReference>